<dbReference type="RefSeq" id="WP_195000281.1">
    <property type="nucleotide sequence ID" value="NZ_JADLQN010000001.1"/>
</dbReference>
<name>A0ABS0D6C5_9NOCA</name>
<protein>
    <submittedName>
        <fullName evidence="6">Transcriptional regulator</fullName>
    </submittedName>
</protein>
<keyword evidence="2" id="KW-0238">DNA-binding</keyword>
<evidence type="ECO:0000259" key="5">
    <source>
        <dbReference type="PROSITE" id="PS51118"/>
    </source>
</evidence>
<evidence type="ECO:0000313" key="6">
    <source>
        <dbReference type="EMBL" id="MBF6353358.1"/>
    </source>
</evidence>
<gene>
    <name evidence="6" type="ORF">IU449_02140</name>
</gene>
<dbReference type="Gene3D" id="3.30.1050.10">
    <property type="entry name" value="SCP2 sterol-binding domain"/>
    <property type="match status" value="1"/>
</dbReference>
<organism evidence="6 7">
    <name type="scientific">Nocardia higoensis</name>
    <dbReference type="NCBI Taxonomy" id="228599"/>
    <lineage>
        <taxon>Bacteria</taxon>
        <taxon>Bacillati</taxon>
        <taxon>Actinomycetota</taxon>
        <taxon>Actinomycetes</taxon>
        <taxon>Mycobacteriales</taxon>
        <taxon>Nocardiaceae</taxon>
        <taxon>Nocardia</taxon>
    </lineage>
</organism>
<dbReference type="InterPro" id="IPR036527">
    <property type="entry name" value="SCP2_sterol-bd_dom_sf"/>
</dbReference>
<dbReference type="Gene3D" id="1.10.10.10">
    <property type="entry name" value="Winged helix-like DNA-binding domain superfamily/Winged helix DNA-binding domain"/>
    <property type="match status" value="1"/>
</dbReference>
<dbReference type="PROSITE" id="PS51118">
    <property type="entry name" value="HTH_HXLR"/>
    <property type="match status" value="1"/>
</dbReference>
<proteinExistence type="predicted"/>
<keyword evidence="3" id="KW-0804">Transcription</keyword>
<dbReference type="Proteomes" id="UP000707731">
    <property type="component" value="Unassembled WGS sequence"/>
</dbReference>
<evidence type="ECO:0000256" key="1">
    <source>
        <dbReference type="ARBA" id="ARBA00023015"/>
    </source>
</evidence>
<dbReference type="SUPFAM" id="SSF46785">
    <property type="entry name" value="Winged helix' DNA-binding domain"/>
    <property type="match status" value="1"/>
</dbReference>
<dbReference type="InterPro" id="IPR011991">
    <property type="entry name" value="ArsR-like_HTH"/>
</dbReference>
<dbReference type="InterPro" id="IPR002577">
    <property type="entry name" value="HTH_HxlR"/>
</dbReference>
<evidence type="ECO:0000256" key="4">
    <source>
        <dbReference type="SAM" id="MobiDB-lite"/>
    </source>
</evidence>
<dbReference type="PANTHER" id="PTHR33204:SF18">
    <property type="entry name" value="TRANSCRIPTIONAL REGULATORY PROTEIN"/>
    <property type="match status" value="1"/>
</dbReference>
<dbReference type="PANTHER" id="PTHR33204">
    <property type="entry name" value="TRANSCRIPTIONAL REGULATOR, MARR FAMILY"/>
    <property type="match status" value="1"/>
</dbReference>
<reference evidence="6 7" key="1">
    <citation type="submission" date="2020-10" db="EMBL/GenBank/DDBJ databases">
        <title>Identification of Nocardia species via Next-generation sequencing and recognition of intraspecies genetic diversity.</title>
        <authorList>
            <person name="Li P."/>
            <person name="Li P."/>
            <person name="Lu B."/>
        </authorList>
    </citation>
    <scope>NUCLEOTIDE SEQUENCE [LARGE SCALE GENOMIC DNA]</scope>
    <source>
        <strain evidence="6 7">BJ06-0143</strain>
    </source>
</reference>
<dbReference type="EMBL" id="JADLQN010000001">
    <property type="protein sequence ID" value="MBF6353358.1"/>
    <property type="molecule type" value="Genomic_DNA"/>
</dbReference>
<keyword evidence="1" id="KW-0805">Transcription regulation</keyword>
<evidence type="ECO:0000256" key="2">
    <source>
        <dbReference type="ARBA" id="ARBA00023125"/>
    </source>
</evidence>
<dbReference type="InterPro" id="IPR036388">
    <property type="entry name" value="WH-like_DNA-bd_sf"/>
</dbReference>
<keyword evidence="7" id="KW-1185">Reference proteome</keyword>
<dbReference type="Pfam" id="PF01638">
    <property type="entry name" value="HxlR"/>
    <property type="match status" value="1"/>
</dbReference>
<evidence type="ECO:0000313" key="7">
    <source>
        <dbReference type="Proteomes" id="UP000707731"/>
    </source>
</evidence>
<dbReference type="SUPFAM" id="SSF55718">
    <property type="entry name" value="SCP-like"/>
    <property type="match status" value="1"/>
</dbReference>
<dbReference type="InterPro" id="IPR003033">
    <property type="entry name" value="SCP2_sterol-bd_dom"/>
</dbReference>
<comment type="caution">
    <text evidence="6">The sequence shown here is derived from an EMBL/GenBank/DDBJ whole genome shotgun (WGS) entry which is preliminary data.</text>
</comment>
<feature type="domain" description="HTH hxlR-type" evidence="5">
    <location>
        <begin position="39"/>
        <end position="130"/>
    </location>
</feature>
<feature type="region of interest" description="Disordered" evidence="4">
    <location>
        <begin position="1"/>
        <end position="24"/>
    </location>
</feature>
<dbReference type="Pfam" id="PF02036">
    <property type="entry name" value="SCP2"/>
    <property type="match status" value="1"/>
</dbReference>
<dbReference type="InterPro" id="IPR036390">
    <property type="entry name" value="WH_DNA-bd_sf"/>
</dbReference>
<sequence length="256" mass="28163">MTNPTALNPTQLDPTALDSTGAPGNSVAPNVSAGYGQYCPISRALELLGERWSLLILRDLVLGSTRFNDLARGLPGLSRSLLAKRLRQFERAGLVNKTGAHYVLTESGRDLGPILFGLAEWGAKWTFGEPDPTEMDPDLLVWWMHTRLDTSALPGHRQVFAVRFTDDHRRYWIVVDRGAPSVCVTDPGFDVDATIVSDVGSLYQVWLGRMPILHAMRSGRLTFTGPSALTRRMPEVLRLSPVAPYFATPLHAEVSA</sequence>
<evidence type="ECO:0000256" key="3">
    <source>
        <dbReference type="ARBA" id="ARBA00023163"/>
    </source>
</evidence>
<dbReference type="CDD" id="cd00090">
    <property type="entry name" value="HTH_ARSR"/>
    <property type="match status" value="1"/>
</dbReference>
<feature type="compositionally biased region" description="Polar residues" evidence="4">
    <location>
        <begin position="1"/>
        <end position="13"/>
    </location>
</feature>
<accession>A0ABS0D6C5</accession>